<dbReference type="EMBL" id="WUYX01000064">
    <property type="protein sequence ID" value="MXV63857.1"/>
    <property type="molecule type" value="Genomic_DNA"/>
</dbReference>
<dbReference type="AlphaFoldDB" id="A0A6B0VS25"/>
<dbReference type="SUPFAM" id="SSF52402">
    <property type="entry name" value="Adenine nucleotide alpha hydrolases-like"/>
    <property type="match status" value="1"/>
</dbReference>
<name>A0A6B0VS25_9EURY</name>
<feature type="region of interest" description="Disordered" evidence="1">
    <location>
        <begin position="95"/>
        <end position="118"/>
    </location>
</feature>
<evidence type="ECO:0000256" key="1">
    <source>
        <dbReference type="SAM" id="MobiDB-lite"/>
    </source>
</evidence>
<reference evidence="2 3" key="1">
    <citation type="submission" date="2020-01" db="EMBL/GenBank/DDBJ databases">
        <title>Natronorubrum sp. JWXQ-INN 674 isolated from Inner Mongolia Autonomous Region of China.</title>
        <authorList>
            <person name="Xue Q."/>
        </authorList>
    </citation>
    <scope>NUCLEOTIDE SEQUENCE [LARGE SCALE GENOMIC DNA]</scope>
    <source>
        <strain evidence="2 3">JWXQ-INN-674</strain>
    </source>
</reference>
<dbReference type="RefSeq" id="WP_160066666.1">
    <property type="nucleotide sequence ID" value="NZ_WUYX01000064.1"/>
</dbReference>
<sequence length="128" mass="13576">MHYLVGTDSVHTTAAICDYLEERATGDDTVTVVALAPTDDATARRDAQEALNVAPVRLVAVGDVRTELRDEDGSSADRLLEMADDVDADELLVTARSPVGPSTSSDSSRQSLLEEASLPVVVVPDPVR</sequence>
<comment type="caution">
    <text evidence="2">The sequence shown here is derived from an EMBL/GenBank/DDBJ whole genome shotgun (WGS) entry which is preliminary data.</text>
</comment>
<dbReference type="Proteomes" id="UP000434101">
    <property type="component" value="Unassembled WGS sequence"/>
</dbReference>
<feature type="compositionally biased region" description="Low complexity" evidence="1">
    <location>
        <begin position="97"/>
        <end position="111"/>
    </location>
</feature>
<dbReference type="InterPro" id="IPR014729">
    <property type="entry name" value="Rossmann-like_a/b/a_fold"/>
</dbReference>
<accession>A0A6B0VS25</accession>
<organism evidence="2 3">
    <name type="scientific">Natronorubrum halalkaliphilum</name>
    <dbReference type="NCBI Taxonomy" id="2691917"/>
    <lineage>
        <taxon>Archaea</taxon>
        <taxon>Methanobacteriati</taxon>
        <taxon>Methanobacteriota</taxon>
        <taxon>Stenosarchaea group</taxon>
        <taxon>Halobacteria</taxon>
        <taxon>Halobacteriales</taxon>
        <taxon>Natrialbaceae</taxon>
        <taxon>Natronorubrum</taxon>
    </lineage>
</organism>
<dbReference type="Gene3D" id="3.40.50.620">
    <property type="entry name" value="HUPs"/>
    <property type="match status" value="1"/>
</dbReference>
<keyword evidence="3" id="KW-1185">Reference proteome</keyword>
<evidence type="ECO:0000313" key="2">
    <source>
        <dbReference type="EMBL" id="MXV63857.1"/>
    </source>
</evidence>
<proteinExistence type="predicted"/>
<protein>
    <submittedName>
        <fullName evidence="2">Universal stress protein UspA</fullName>
    </submittedName>
</protein>
<gene>
    <name evidence="2" type="ORF">GS429_17665</name>
</gene>
<dbReference type="OrthoDB" id="157454at2157"/>
<evidence type="ECO:0000313" key="3">
    <source>
        <dbReference type="Proteomes" id="UP000434101"/>
    </source>
</evidence>